<dbReference type="InterPro" id="IPR008490">
    <property type="entry name" value="Transposase_InsH_N"/>
</dbReference>
<organism evidence="2 3">
    <name type="scientific">Desulfallas thermosapovorans DSM 6562</name>
    <dbReference type="NCBI Taxonomy" id="1121431"/>
    <lineage>
        <taxon>Bacteria</taxon>
        <taxon>Bacillati</taxon>
        <taxon>Bacillota</taxon>
        <taxon>Clostridia</taxon>
        <taxon>Eubacteriales</taxon>
        <taxon>Desulfallaceae</taxon>
        <taxon>Desulfallas</taxon>
    </lineage>
</organism>
<reference evidence="2 3" key="1">
    <citation type="submission" date="2019-07" db="EMBL/GenBank/DDBJ databases">
        <title>Genomic Encyclopedia of Type Strains, Phase I: the one thousand microbial genomes (KMG-I) project.</title>
        <authorList>
            <person name="Kyrpides N."/>
        </authorList>
    </citation>
    <scope>NUCLEOTIDE SEQUENCE [LARGE SCALE GENOMIC DNA]</scope>
    <source>
        <strain evidence="2 3">DSM 6562</strain>
    </source>
</reference>
<accession>A0A5S4ZNB5</accession>
<dbReference type="RefSeq" id="WP_207706611.1">
    <property type="nucleotide sequence ID" value="NZ_VNHM01000017.1"/>
</dbReference>
<dbReference type="AlphaFoldDB" id="A0A5S4ZNB5"/>
<comment type="caution">
    <text evidence="2">The sequence shown here is derived from an EMBL/GenBank/DDBJ whole genome shotgun (WGS) entry which is preliminary data.</text>
</comment>
<protein>
    <submittedName>
        <fullName evidence="2">Transposase-like protein DUF772</fullName>
    </submittedName>
</protein>
<evidence type="ECO:0000313" key="3">
    <source>
        <dbReference type="Proteomes" id="UP000323166"/>
    </source>
</evidence>
<dbReference type="Proteomes" id="UP000323166">
    <property type="component" value="Unassembled WGS sequence"/>
</dbReference>
<proteinExistence type="predicted"/>
<name>A0A5S4ZNB5_9FIRM</name>
<sequence length="96" mass="10914">MYILEGVLFPFEVFAKNFNENDKVYQVIKQIDCRGIAKLNTSCNGPGRKGYDRQALFCALVLKKLMGLTTTKSLVKCLAYSPLLSHWCGFDIMKRT</sequence>
<dbReference type="EMBL" id="VNHM01000017">
    <property type="protein sequence ID" value="TYO93852.1"/>
    <property type="molecule type" value="Genomic_DNA"/>
</dbReference>
<evidence type="ECO:0000259" key="1">
    <source>
        <dbReference type="Pfam" id="PF05598"/>
    </source>
</evidence>
<feature type="non-terminal residue" evidence="2">
    <location>
        <position position="96"/>
    </location>
</feature>
<gene>
    <name evidence="2" type="ORF">LX24_02531</name>
</gene>
<dbReference type="Pfam" id="PF05598">
    <property type="entry name" value="DUF772"/>
    <property type="match status" value="1"/>
</dbReference>
<feature type="domain" description="Transposase InsH N-terminal" evidence="1">
    <location>
        <begin position="15"/>
        <end position="93"/>
    </location>
</feature>
<evidence type="ECO:0000313" key="2">
    <source>
        <dbReference type="EMBL" id="TYO93852.1"/>
    </source>
</evidence>
<keyword evidence="3" id="KW-1185">Reference proteome</keyword>